<dbReference type="Proteomes" id="UP000005237">
    <property type="component" value="Unassembled WGS sequence"/>
</dbReference>
<dbReference type="GO" id="GO:0005886">
    <property type="term" value="C:plasma membrane"/>
    <property type="evidence" value="ECO:0007669"/>
    <property type="project" value="TreeGrafter"/>
</dbReference>
<feature type="region of interest" description="Disordered" evidence="3">
    <location>
        <begin position="531"/>
        <end position="675"/>
    </location>
</feature>
<accession>A0A8R1DGW8</accession>
<name>A0A8R1DGW8_CAEJA</name>
<feature type="compositionally biased region" description="Low complexity" evidence="3">
    <location>
        <begin position="637"/>
        <end position="661"/>
    </location>
</feature>
<dbReference type="PANTHER" id="PTHR22722:SF5">
    <property type="entry name" value="LOW-DENSITY LIPOPROTEIN RECEPTOR-RELATED PROTEIN 1B"/>
    <property type="match status" value="1"/>
</dbReference>
<feature type="region of interest" description="Disordered" evidence="3">
    <location>
        <begin position="1458"/>
        <end position="1709"/>
    </location>
</feature>
<dbReference type="InterPro" id="IPR051221">
    <property type="entry name" value="LDLR-related"/>
</dbReference>
<organism evidence="4 5">
    <name type="scientific">Caenorhabditis japonica</name>
    <dbReference type="NCBI Taxonomy" id="281687"/>
    <lineage>
        <taxon>Eukaryota</taxon>
        <taxon>Metazoa</taxon>
        <taxon>Ecdysozoa</taxon>
        <taxon>Nematoda</taxon>
        <taxon>Chromadorea</taxon>
        <taxon>Rhabditida</taxon>
        <taxon>Rhabditina</taxon>
        <taxon>Rhabditomorpha</taxon>
        <taxon>Rhabditoidea</taxon>
        <taxon>Rhabditidae</taxon>
        <taxon>Peloderinae</taxon>
        <taxon>Caenorhabditis</taxon>
    </lineage>
</organism>
<feature type="compositionally biased region" description="Polar residues" evidence="3">
    <location>
        <begin position="607"/>
        <end position="616"/>
    </location>
</feature>
<feature type="region of interest" description="Disordered" evidence="3">
    <location>
        <begin position="1033"/>
        <end position="1059"/>
    </location>
</feature>
<feature type="compositionally biased region" description="Basic and acidic residues" evidence="3">
    <location>
        <begin position="1689"/>
        <end position="1701"/>
    </location>
</feature>
<feature type="compositionally biased region" description="Basic and acidic residues" evidence="3">
    <location>
        <begin position="1280"/>
        <end position="1292"/>
    </location>
</feature>
<dbReference type="GO" id="GO:0043235">
    <property type="term" value="C:receptor complex"/>
    <property type="evidence" value="ECO:0007669"/>
    <property type="project" value="TreeGrafter"/>
</dbReference>
<feature type="compositionally biased region" description="Polar residues" evidence="3">
    <location>
        <begin position="1311"/>
        <end position="1324"/>
    </location>
</feature>
<feature type="region of interest" description="Disordered" evidence="3">
    <location>
        <begin position="1251"/>
        <end position="1338"/>
    </location>
</feature>
<dbReference type="GO" id="GO:0005041">
    <property type="term" value="F:low-density lipoprotein particle receptor activity"/>
    <property type="evidence" value="ECO:0007669"/>
    <property type="project" value="TreeGrafter"/>
</dbReference>
<dbReference type="PROSITE" id="PS50068">
    <property type="entry name" value="LDLRA_2"/>
    <property type="match status" value="2"/>
</dbReference>
<dbReference type="EnsemblMetazoa" id="CJA02215c.1">
    <property type="protein sequence ID" value="CJA02215c.1"/>
    <property type="gene ID" value="WBGene00121419"/>
</dbReference>
<feature type="compositionally biased region" description="Basic residues" evidence="3">
    <location>
        <begin position="560"/>
        <end position="572"/>
    </location>
</feature>
<dbReference type="SMART" id="SM00192">
    <property type="entry name" value="LDLa"/>
    <property type="match status" value="2"/>
</dbReference>
<reference evidence="4" key="2">
    <citation type="submission" date="2022-06" db="UniProtKB">
        <authorList>
            <consortium name="EnsemblMetazoa"/>
        </authorList>
    </citation>
    <scope>IDENTIFICATION</scope>
    <source>
        <strain evidence="4">DF5081</strain>
    </source>
</reference>
<feature type="compositionally biased region" description="Basic and acidic residues" evidence="3">
    <location>
        <begin position="1033"/>
        <end position="1051"/>
    </location>
</feature>
<dbReference type="InterPro" id="IPR002172">
    <property type="entry name" value="LDrepeatLR_classA_rpt"/>
</dbReference>
<feature type="disulfide bond" evidence="2">
    <location>
        <begin position="7"/>
        <end position="19"/>
    </location>
</feature>
<proteinExistence type="predicted"/>
<feature type="compositionally biased region" description="Polar residues" evidence="3">
    <location>
        <begin position="1665"/>
        <end position="1687"/>
    </location>
</feature>
<evidence type="ECO:0000256" key="3">
    <source>
        <dbReference type="SAM" id="MobiDB-lite"/>
    </source>
</evidence>
<sequence length="1709" mass="187467">MRVPGRCMQGDYDCGLGQCVPISQFRDGKPDCLDGSDEWCFIGQVSCGPVYCADYKDALPCIVYPKCDGSSKQLPWCTASKENVCKDKTSFPCKGYGECVLWDWLLDGKKDCIDGSDEDEDYVMPLEHAYRCSRNQTGLYLPKPIPPPPEDHPSLYVEGCSMCTNNLKTSTSSPSSKTVGEHTTPKYPFISSSSSENPFGNTQPPLSNFPLFPSEESKNGEFFPPGVEISRVTHGQLPETSHPNEPIGDFFPTPSTQSTPTQIPTQSFTFRGVTIPSSISQTHLPKAPLIFPMRPDLPPITAPSPLNNWPIPIVTRAPESHYHSTLPPITYPNVQEVPEKIIPIKPAIIISRPVTAIRPNYPSDYEPGVIPPDGVQVVPSAITNSPMEFFTTPQSVGFSQHVRPVDGKHGSTEYGIVENYGIQKPVGETLIPLVPPHVIPYLPTRRPWTIPSYFTTHETPSYPLNPSHVTSYPPITDQRTLPTLIPESEVEKYAQTKVQPSWITDRPDVDFITHGNRKTTIPEGFIEEYTHSPPLSPDNNQTPQTESFTGHPLPETTTLRHTKTTSRSRSKIIHVGPNGVVEELDSSESENEEEENNVEETDDTEGVISTNPSTGNVIHIGPTTKTTHSIESTSTFAPSSSITTTETTTTTTATTEVIVSTEESEESEETTPSIENSKIESCLKKMSGSNKNSVICDCPNGQMKNEASGKCEGLILGNLYTSCIRSNTDGSALIATVRCEDCTVQDINRVLSRRSFEDPGSLNVSVEALGSELCSDTDYNHCHVYSDCKIDKEGLRYFCRCKQGTTDTSDGFGRYCEGFPEESDCIKVFGICLIVWLLFLLGSFFLSLLGCIACYALCRYRCCCRQIAIHPQNLEGLQTVVIGPKAAKGLDPNGNQERFPHMKSILTESLKHSAKGSTTVASAFALTDFRRKKVSRPSEMSKVLEEANENSTSPISNGTDVTKSNSLARISTHTANSEPPTPVGAIETPILEKNTSSVSLVSANENAPQLPSLPLPLPVPITTSASAGNLDEKVGREDTHTPKQEMTETKRPGSSHSIGVQPTIWETYRVLGQQYSKSDLIERKASVDSLEQMFEARLAETSRTTKTIPTVRTDKSEGSAIMFIAKPYNEDAEKSPSPGAVLDIDEKETIVKTAEEVDNEKEGIVKNVEDAKESVLKEVDNKLASMIGVESFHASRAISPSRPGSSGLNENNETPIGTYSPSLEKSLEAALLIEMAKRGIELPLSPKALSPATKELEKPTTSQKTVIDTDDSEIIPVKLPEPEVPKKAESRKSSAKSIASSRKSKIPSASQSRVSSAKKQVSQIDEQDNEPEVFAPQGARTILAKKKLLQRSGASEFAPSTDESDPEVAFFKRLEKMRHEAGRNVPVHPGRKYSRRRRPERTLSSISEKSAEIASEAALDYPVDTSISCPPTTRAFLEPRVPLGPRYAFKRKVIEATDETSDVDIPKLSPANHTQPVVSSPEIPDVTIQKSMENLHKSTIDSKPEIFEYPTKTSSAKTTDSLRKKHGKDGVFEPSPSVQSSRHSSKLGSKATTPRNGEDTPASHTSRSTRHSVISRKIAIRRHELKAVSGSAHDLSAPRSRSTPSHVIRGAKSVGDLSRRKPNWDISPYRDSPGPSSFLPPITPTRGVRTTTNSPQPRHLRSDSHFSLTSLPPISHSPISFWSSPHFNPSEDSRKPPKEDLWWNPTKRL</sequence>
<protein>
    <submittedName>
        <fullName evidence="4">Uncharacterized protein</fullName>
    </submittedName>
</protein>
<comment type="caution">
    <text evidence="2">Lacks conserved residue(s) required for the propagation of feature annotation.</text>
</comment>
<reference evidence="5" key="1">
    <citation type="submission" date="2010-08" db="EMBL/GenBank/DDBJ databases">
        <authorList>
            <consortium name="Caenorhabditis japonica Sequencing Consortium"/>
            <person name="Wilson R.K."/>
        </authorList>
    </citation>
    <scope>NUCLEOTIDE SEQUENCE [LARGE SCALE GENOMIC DNA]</scope>
    <source>
        <strain evidence="5">DF5081</strain>
    </source>
</reference>
<keyword evidence="5" id="KW-1185">Reference proteome</keyword>
<dbReference type="Gene3D" id="4.10.400.10">
    <property type="entry name" value="Low-density Lipoprotein Receptor"/>
    <property type="match status" value="2"/>
</dbReference>
<feature type="compositionally biased region" description="Basic residues" evidence="3">
    <location>
        <begin position="1389"/>
        <end position="1399"/>
    </location>
</feature>
<dbReference type="PANTHER" id="PTHR22722">
    <property type="entry name" value="LOW-DENSITY LIPOPROTEIN RECEPTOR-RELATED PROTEIN 2-RELATED"/>
    <property type="match status" value="1"/>
</dbReference>
<feature type="disulfide bond" evidence="2">
    <location>
        <begin position="14"/>
        <end position="32"/>
    </location>
</feature>
<feature type="compositionally biased region" description="Basic residues" evidence="3">
    <location>
        <begin position="1567"/>
        <end position="1580"/>
    </location>
</feature>
<dbReference type="InterPro" id="IPR036055">
    <property type="entry name" value="LDL_receptor-like_sf"/>
</dbReference>
<feature type="compositionally biased region" description="Polar residues" evidence="3">
    <location>
        <begin position="623"/>
        <end position="636"/>
    </location>
</feature>
<keyword evidence="1 2" id="KW-1015">Disulfide bond</keyword>
<feature type="compositionally biased region" description="Polar residues" evidence="3">
    <location>
        <begin position="537"/>
        <end position="548"/>
    </location>
</feature>
<evidence type="ECO:0000313" key="4">
    <source>
        <dbReference type="EnsemblMetazoa" id="CJA02215c.1"/>
    </source>
</evidence>
<feature type="compositionally biased region" description="Low complexity" evidence="3">
    <location>
        <begin position="1295"/>
        <end position="1310"/>
    </location>
</feature>
<feature type="region of interest" description="Disordered" evidence="3">
    <location>
        <begin position="1196"/>
        <end position="1220"/>
    </location>
</feature>
<feature type="compositionally biased region" description="Basic and acidic residues" evidence="3">
    <location>
        <begin position="1493"/>
        <end position="1506"/>
    </location>
</feature>
<dbReference type="SUPFAM" id="SSF57424">
    <property type="entry name" value="LDL receptor-like module"/>
    <property type="match status" value="2"/>
</dbReference>
<evidence type="ECO:0000256" key="2">
    <source>
        <dbReference type="PROSITE-ProRule" id="PRU00124"/>
    </source>
</evidence>
<evidence type="ECO:0000313" key="5">
    <source>
        <dbReference type="Proteomes" id="UP000005237"/>
    </source>
</evidence>
<evidence type="ECO:0000256" key="1">
    <source>
        <dbReference type="ARBA" id="ARBA00023157"/>
    </source>
</evidence>
<feature type="compositionally biased region" description="Polar residues" evidence="3">
    <location>
        <begin position="1202"/>
        <end position="1220"/>
    </location>
</feature>
<feature type="region of interest" description="Disordered" evidence="3">
    <location>
        <begin position="1378"/>
        <end position="1411"/>
    </location>
</feature>
<feature type="compositionally biased region" description="Polar residues" evidence="3">
    <location>
        <begin position="1546"/>
        <end position="1555"/>
    </location>
</feature>
<dbReference type="CDD" id="cd00112">
    <property type="entry name" value="LDLa"/>
    <property type="match status" value="2"/>
</dbReference>
<dbReference type="PRINTS" id="PR00261">
    <property type="entry name" value="LDLRECEPTOR"/>
</dbReference>
<feature type="compositionally biased region" description="Acidic residues" evidence="3">
    <location>
        <begin position="582"/>
        <end position="605"/>
    </location>
</feature>